<name>A0AAE3G9A8_9PSEU</name>
<comment type="caution">
    <text evidence="2">The sequence shown here is derived from an EMBL/GenBank/DDBJ whole genome shotgun (WGS) entry which is preliminary data.</text>
</comment>
<gene>
    <name evidence="2" type="ORF">LX83_000085</name>
</gene>
<evidence type="ECO:0000313" key="2">
    <source>
        <dbReference type="EMBL" id="MCP2163245.1"/>
    </source>
</evidence>
<dbReference type="EMBL" id="JAMTCK010000001">
    <property type="protein sequence ID" value="MCP2163245.1"/>
    <property type="molecule type" value="Genomic_DNA"/>
</dbReference>
<evidence type="ECO:0008006" key="4">
    <source>
        <dbReference type="Google" id="ProtNLM"/>
    </source>
</evidence>
<evidence type="ECO:0000256" key="1">
    <source>
        <dbReference type="SAM" id="MobiDB-lite"/>
    </source>
</evidence>
<feature type="region of interest" description="Disordered" evidence="1">
    <location>
        <begin position="1"/>
        <end position="28"/>
    </location>
</feature>
<feature type="region of interest" description="Disordered" evidence="1">
    <location>
        <begin position="128"/>
        <end position="158"/>
    </location>
</feature>
<feature type="compositionally biased region" description="Polar residues" evidence="1">
    <location>
        <begin position="139"/>
        <end position="155"/>
    </location>
</feature>
<protein>
    <recommendedName>
        <fullName evidence="4">PPE family domain-containing protein</fullName>
    </recommendedName>
</protein>
<proteinExistence type="predicted"/>
<reference evidence="2" key="1">
    <citation type="submission" date="2022-06" db="EMBL/GenBank/DDBJ databases">
        <title>Genomic Encyclopedia of Archaeal and Bacterial Type Strains, Phase II (KMG-II): from individual species to whole genera.</title>
        <authorList>
            <person name="Goeker M."/>
        </authorList>
    </citation>
    <scope>NUCLEOTIDE SEQUENCE</scope>
    <source>
        <strain evidence="2">DSM 43935</strain>
    </source>
</reference>
<dbReference type="AlphaFoldDB" id="A0AAE3G9A8"/>
<dbReference type="InterPro" id="IPR038332">
    <property type="entry name" value="PPE_sf"/>
</dbReference>
<accession>A0AAE3G9A8</accession>
<sequence>MTSRVPGEAAEPPRVGAGRGTEPVPADGVNWDAYTHEELYQMLWQDADVADVGAIAEEWRRHSSALAEHAVRLREQQAALGENWQGEAAELAATRLGELADRIDAISARAAAAQQAGDALALARSMLPPPSGVPGGTAPATQPMSTAQPVSTAQPTPFALPTVPATPFALPTVPTAQSTPFALPTVPTVPTAPSAATGTGGGGGFGWYFVIGAPPSSTTSATGMGSAFGALATAGTSMYATDAAASQAKAQAVHAMRVYESSLRGGGQLIAAPGAATARTYGVDRPPVGVDRLPATTGLPAASGLPGRGGAWFPADSARGGGVPWDRLVGRGQQPPGPGGSVGTRVPAGVPTAHGTPAAVEPAAGRATNPGGGVVPPVGQRGTTSDDELHHNRMPVMDHGLFTVDTRTAGPVIGAHPTEVDQ</sequence>
<dbReference type="Gene3D" id="1.20.1260.20">
    <property type="entry name" value="PPE superfamily"/>
    <property type="match status" value="1"/>
</dbReference>
<dbReference type="RefSeq" id="WP_253765716.1">
    <property type="nucleotide sequence ID" value="NZ_JAMTCK010000001.1"/>
</dbReference>
<organism evidence="2 3">
    <name type="scientific">Goodfellowiella coeruleoviolacea</name>
    <dbReference type="NCBI Taxonomy" id="334858"/>
    <lineage>
        <taxon>Bacteria</taxon>
        <taxon>Bacillati</taxon>
        <taxon>Actinomycetota</taxon>
        <taxon>Actinomycetes</taxon>
        <taxon>Pseudonocardiales</taxon>
        <taxon>Pseudonocardiaceae</taxon>
        <taxon>Goodfellowiella</taxon>
    </lineage>
</organism>
<feature type="region of interest" description="Disordered" evidence="1">
    <location>
        <begin position="330"/>
        <end position="383"/>
    </location>
</feature>
<dbReference type="Proteomes" id="UP001206128">
    <property type="component" value="Unassembled WGS sequence"/>
</dbReference>
<evidence type="ECO:0000313" key="3">
    <source>
        <dbReference type="Proteomes" id="UP001206128"/>
    </source>
</evidence>
<keyword evidence="3" id="KW-1185">Reference proteome</keyword>